<dbReference type="AlphaFoldDB" id="A0A7S4IIT2"/>
<dbReference type="GO" id="GO:0008408">
    <property type="term" value="F:3'-5' exonuclease activity"/>
    <property type="evidence" value="ECO:0007669"/>
    <property type="project" value="InterPro"/>
</dbReference>
<evidence type="ECO:0000259" key="1">
    <source>
        <dbReference type="SMART" id="SM00474"/>
    </source>
</evidence>
<dbReference type="Pfam" id="PF01612">
    <property type="entry name" value="DNA_pol_A_exo1"/>
    <property type="match status" value="1"/>
</dbReference>
<dbReference type="GO" id="GO:0006139">
    <property type="term" value="P:nucleobase-containing compound metabolic process"/>
    <property type="evidence" value="ECO:0007669"/>
    <property type="project" value="InterPro"/>
</dbReference>
<organism evidence="2">
    <name type="scientific">Vannella robusta</name>
    <dbReference type="NCBI Taxonomy" id="1487602"/>
    <lineage>
        <taxon>Eukaryota</taxon>
        <taxon>Amoebozoa</taxon>
        <taxon>Discosea</taxon>
        <taxon>Flabellinia</taxon>
        <taxon>Vannellidae</taxon>
        <taxon>Vannella</taxon>
    </lineage>
</organism>
<feature type="domain" description="3'-5' exonuclease" evidence="1">
    <location>
        <begin position="2"/>
        <end position="208"/>
    </location>
</feature>
<evidence type="ECO:0000313" key="2">
    <source>
        <dbReference type="EMBL" id="CAE2230737.1"/>
    </source>
</evidence>
<dbReference type="PANTHER" id="PTHR43040:SF1">
    <property type="entry name" value="RIBONUCLEASE D"/>
    <property type="match status" value="1"/>
</dbReference>
<dbReference type="SMART" id="SM00474">
    <property type="entry name" value="35EXOc"/>
    <property type="match status" value="1"/>
</dbReference>
<gene>
    <name evidence="2" type="ORF">VSP0166_LOCUS13052</name>
</gene>
<name>A0A7S4IIT2_9EUKA</name>
<reference evidence="2" key="1">
    <citation type="submission" date="2021-01" db="EMBL/GenBank/DDBJ databases">
        <authorList>
            <person name="Corre E."/>
            <person name="Pelletier E."/>
            <person name="Niang G."/>
            <person name="Scheremetjew M."/>
            <person name="Finn R."/>
            <person name="Kale V."/>
            <person name="Holt S."/>
            <person name="Cochrane G."/>
            <person name="Meng A."/>
            <person name="Brown T."/>
            <person name="Cohen L."/>
        </authorList>
    </citation>
    <scope>NUCLEOTIDE SEQUENCE</scope>
    <source>
        <strain evidence="2">DIVA3 518/3/11/1/6</strain>
    </source>
</reference>
<proteinExistence type="predicted"/>
<accession>A0A7S4IIT2</accession>
<dbReference type="SUPFAM" id="SSF53098">
    <property type="entry name" value="Ribonuclease H-like"/>
    <property type="match status" value="1"/>
</dbReference>
<dbReference type="InterPro" id="IPR012337">
    <property type="entry name" value="RNaseH-like_sf"/>
</dbReference>
<sequence length="244" mass="28287">MLVATQEQLSECLRMLKEDLRFCKDRSLCTEADEVLYCDFEGVSMSRSGEMCIAQFGTTKHTFVVDLVVLGKGAWDTEIEGVSLRSLLESPVLYKIVFDPRNDSDSLYHQFDIKMQSVICLQLMHIAIQRQEGRIVEYNTGLNTLLRFSIPGLDNCKMASIKQAGREMFNQNMNLWRERPLPEILLQYSELDIEALVPLYTYFSKQLNPYWMKLVLKHSENRVLTYLNPQYDTNNPANRFAPSF</sequence>
<dbReference type="InterPro" id="IPR036397">
    <property type="entry name" value="RNaseH_sf"/>
</dbReference>
<dbReference type="EMBL" id="HBKP01018405">
    <property type="protein sequence ID" value="CAE2230737.1"/>
    <property type="molecule type" value="Transcribed_RNA"/>
</dbReference>
<dbReference type="Gene3D" id="3.30.420.10">
    <property type="entry name" value="Ribonuclease H-like superfamily/Ribonuclease H"/>
    <property type="match status" value="1"/>
</dbReference>
<dbReference type="PANTHER" id="PTHR43040">
    <property type="entry name" value="RIBONUCLEASE D"/>
    <property type="match status" value="1"/>
</dbReference>
<dbReference type="GO" id="GO:0003676">
    <property type="term" value="F:nucleic acid binding"/>
    <property type="evidence" value="ECO:0007669"/>
    <property type="project" value="InterPro"/>
</dbReference>
<protein>
    <recommendedName>
        <fullName evidence="1">3'-5' exonuclease domain-containing protein</fullName>
    </recommendedName>
</protein>
<dbReference type="InterPro" id="IPR002562">
    <property type="entry name" value="3'-5'_exonuclease_dom"/>
</dbReference>